<evidence type="ECO:0000313" key="2">
    <source>
        <dbReference type="EMBL" id="MDR7156869.1"/>
    </source>
</evidence>
<proteinExistence type="predicted"/>
<dbReference type="RefSeq" id="WP_310227403.1">
    <property type="nucleotide sequence ID" value="NZ_JAVDWV010000022.1"/>
</dbReference>
<dbReference type="Proteomes" id="UP001267638">
    <property type="component" value="Unassembled WGS sequence"/>
</dbReference>
<dbReference type="InterPro" id="IPR036291">
    <property type="entry name" value="NAD(P)-bd_dom_sf"/>
</dbReference>
<dbReference type="EMBL" id="JAVDWV010000022">
    <property type="protein sequence ID" value="MDR7156869.1"/>
    <property type="molecule type" value="Genomic_DNA"/>
</dbReference>
<name>A0ABU1X5W8_SPHXE</name>
<dbReference type="Gene3D" id="3.90.25.10">
    <property type="entry name" value="UDP-galactose 4-epimerase, domain 1"/>
    <property type="match status" value="1"/>
</dbReference>
<sequence>MRILMVGPGGRTGRHVIAALQAHHEHCDIIGFSRNDPCIDHVEFRKGDLENPVDRANAVEGIDAVIYYGPPFHPRETALGTGMIDAAVAAGVCRSVFISVIHPQIDDWLNHKAKLDVEAHLIATDLAWTIIRPQHLMQNVDAAAIAQSGLYRVPYDTTSRLGHVDLADVGSVVAKVIMEPGHQYAAYDLSAADSLSARRNVREIRQDAAPHLPIWWKSQCTDVAARSPPRPHLRPMLNALCDRIRLTVRHYVSWSPRHS</sequence>
<organism evidence="2 3">
    <name type="scientific">Sphingobium xenophagum</name>
    <dbReference type="NCBI Taxonomy" id="121428"/>
    <lineage>
        <taxon>Bacteria</taxon>
        <taxon>Pseudomonadati</taxon>
        <taxon>Pseudomonadota</taxon>
        <taxon>Alphaproteobacteria</taxon>
        <taxon>Sphingomonadales</taxon>
        <taxon>Sphingomonadaceae</taxon>
        <taxon>Sphingobium</taxon>
    </lineage>
</organism>
<feature type="domain" description="NAD(P)-binding" evidence="1">
    <location>
        <begin position="9"/>
        <end position="180"/>
    </location>
</feature>
<dbReference type="Pfam" id="PF13460">
    <property type="entry name" value="NAD_binding_10"/>
    <property type="match status" value="1"/>
</dbReference>
<dbReference type="InterPro" id="IPR016040">
    <property type="entry name" value="NAD(P)-bd_dom"/>
</dbReference>
<keyword evidence="3" id="KW-1185">Reference proteome</keyword>
<dbReference type="PANTHER" id="PTHR43162:SF1">
    <property type="entry name" value="PRESTALK A DIFFERENTIATION PROTEIN A"/>
    <property type="match status" value="1"/>
</dbReference>
<dbReference type="InterPro" id="IPR051604">
    <property type="entry name" value="Ergot_Alk_Oxidoreductase"/>
</dbReference>
<gene>
    <name evidence="2" type="ORF">J2W40_003715</name>
</gene>
<evidence type="ECO:0000313" key="3">
    <source>
        <dbReference type="Proteomes" id="UP001267638"/>
    </source>
</evidence>
<evidence type="ECO:0000259" key="1">
    <source>
        <dbReference type="Pfam" id="PF13460"/>
    </source>
</evidence>
<dbReference type="SUPFAM" id="SSF51735">
    <property type="entry name" value="NAD(P)-binding Rossmann-fold domains"/>
    <property type="match status" value="1"/>
</dbReference>
<accession>A0ABU1X5W8</accession>
<dbReference type="Gene3D" id="3.40.50.720">
    <property type="entry name" value="NAD(P)-binding Rossmann-like Domain"/>
    <property type="match status" value="1"/>
</dbReference>
<comment type="caution">
    <text evidence="2">The sequence shown here is derived from an EMBL/GenBank/DDBJ whole genome shotgun (WGS) entry which is preliminary data.</text>
</comment>
<protein>
    <submittedName>
        <fullName evidence="2">Uncharacterized protein YbjT (DUF2867 family)</fullName>
    </submittedName>
</protein>
<dbReference type="PANTHER" id="PTHR43162">
    <property type="match status" value="1"/>
</dbReference>
<reference evidence="2 3" key="1">
    <citation type="submission" date="2023-07" db="EMBL/GenBank/DDBJ databases">
        <title>Sorghum-associated microbial communities from plants grown in Nebraska, USA.</title>
        <authorList>
            <person name="Schachtman D."/>
        </authorList>
    </citation>
    <scope>NUCLEOTIDE SEQUENCE [LARGE SCALE GENOMIC DNA]</scope>
    <source>
        <strain evidence="2 3">4256</strain>
    </source>
</reference>